<comment type="subcellular location">
    <subcellularLocation>
        <location evidence="1">Cell membrane</location>
        <topology evidence="1">Single-pass type II membrane protein</topology>
    </subcellularLocation>
</comment>
<evidence type="ECO:0000313" key="9">
    <source>
        <dbReference type="Proteomes" id="UP000322726"/>
    </source>
</evidence>
<evidence type="ECO:0000256" key="6">
    <source>
        <dbReference type="ARBA" id="ARBA00023186"/>
    </source>
</evidence>
<gene>
    <name evidence="8" type="ORF">APAC_1270</name>
</gene>
<dbReference type="InterPro" id="IPR027304">
    <property type="entry name" value="Trigger_fact/SurA_dom_sf"/>
</dbReference>
<dbReference type="Proteomes" id="UP000322726">
    <property type="component" value="Chromosome"/>
</dbReference>
<evidence type="ECO:0000256" key="5">
    <source>
        <dbReference type="ARBA" id="ARBA00023136"/>
    </source>
</evidence>
<reference evidence="8" key="2">
    <citation type="submission" date="2019-09" db="EMBL/GenBank/DDBJ databases">
        <title>Taxonomic note: a critical rebuttal of the proposed division of the genus Arcobacter into six genera, emended descriptions of Arcobacter anaerophilus and the genus Arcobacter, and an assessment of genus-level boundaries for Epsilonproteobacteria using in silico genomic comparator tools.</title>
        <authorList>
            <person name="On S.L.W."/>
            <person name="Miller W.G."/>
            <person name="Biggs P."/>
            <person name="Cornelius A."/>
            <person name="Vandamme P."/>
        </authorList>
    </citation>
    <scope>NUCLEOTIDE SEQUENCE [LARGE SCALE GENOMIC DNA]</scope>
    <source>
        <strain evidence="8">LMG 26638</strain>
    </source>
</reference>
<dbReference type="OrthoDB" id="9788030at2"/>
<dbReference type="Pfam" id="PF13145">
    <property type="entry name" value="Rotamase_2"/>
    <property type="match status" value="1"/>
</dbReference>
<evidence type="ECO:0000256" key="3">
    <source>
        <dbReference type="ARBA" id="ARBA00022692"/>
    </source>
</evidence>
<dbReference type="PANTHER" id="PTHR47529">
    <property type="entry name" value="PEPTIDYL-PROLYL CIS-TRANS ISOMERASE D"/>
    <property type="match status" value="1"/>
</dbReference>
<dbReference type="InterPro" id="IPR052029">
    <property type="entry name" value="PpiD_chaperone"/>
</dbReference>
<protein>
    <submittedName>
        <fullName evidence="8">Putative periplasmic folding chaperone</fullName>
    </submittedName>
</protein>
<evidence type="ECO:0000256" key="4">
    <source>
        <dbReference type="ARBA" id="ARBA00022989"/>
    </source>
</evidence>
<name>A0A5C2H7S9_9BACT</name>
<evidence type="ECO:0000256" key="1">
    <source>
        <dbReference type="ARBA" id="ARBA00004401"/>
    </source>
</evidence>
<dbReference type="EMBL" id="CP035928">
    <property type="protein sequence ID" value="QEP34389.1"/>
    <property type="molecule type" value="Genomic_DNA"/>
</dbReference>
<evidence type="ECO:0000256" key="7">
    <source>
        <dbReference type="ARBA" id="ARBA00038408"/>
    </source>
</evidence>
<sequence>MISWMQRHKKWLVITIWISTIAFVGAGFVGWGSYDYGKQGGVVAVVGDREVSVEEYQEEYSRLYDQYARTFGSMFNQEMADKLNLKDIAYNQTIQKNLILSYADSLGLDVTNEDIAKELVKYNAFVKDGKFDKDTYIKVLAQNRTTPAKFEDSLKRGILLQKVQALFEIQPTNIEVQNLSKILFIEDDIEYKVISSNEINVEINEEELKKYWEENKNRYLSEVSYELLTAKIPLESSNPTDEDIQSHYDKFKLDYKKEDGKIKSLEEAKTEIIKALDSKATKTKALKEYLNYKKGDSTLETQVSFKESQLPYSSENNTKISQAKVGELIKPFLENDEYVIVKVTKINEPKPLEYADAKALASKDYSATLKEEKLNELANEQLKTFQGTVAKGITRESLDKIDLDESKSAQFLSQLFASTSKEGVVKFDDSIVLYRVLDSRLGKHDASKDELVKQTLVQMQDQELMTNLIKSLETKFEIQSSIQTKDQ</sequence>
<dbReference type="Pfam" id="PF13624">
    <property type="entry name" value="SurA_N_3"/>
    <property type="match status" value="1"/>
</dbReference>
<dbReference type="RefSeq" id="WP_130233326.1">
    <property type="nucleotide sequence ID" value="NZ_BMEF01000008.1"/>
</dbReference>
<dbReference type="GO" id="GO:0005886">
    <property type="term" value="C:plasma membrane"/>
    <property type="evidence" value="ECO:0007669"/>
    <property type="project" value="UniProtKB-SubCell"/>
</dbReference>
<dbReference type="SUPFAM" id="SSF109998">
    <property type="entry name" value="Triger factor/SurA peptide-binding domain-like"/>
    <property type="match status" value="1"/>
</dbReference>
<keyword evidence="9" id="KW-1185">Reference proteome</keyword>
<proteinExistence type="inferred from homology"/>
<evidence type="ECO:0000256" key="2">
    <source>
        <dbReference type="ARBA" id="ARBA00022475"/>
    </source>
</evidence>
<dbReference type="KEGG" id="apai:APAC_1270"/>
<keyword evidence="2" id="KW-1003">Cell membrane</keyword>
<dbReference type="GO" id="GO:0003755">
    <property type="term" value="F:peptidyl-prolyl cis-trans isomerase activity"/>
    <property type="evidence" value="ECO:0007669"/>
    <property type="project" value="InterPro"/>
</dbReference>
<keyword evidence="5" id="KW-0472">Membrane</keyword>
<evidence type="ECO:0000313" key="8">
    <source>
        <dbReference type="EMBL" id="QEP34389.1"/>
    </source>
</evidence>
<keyword evidence="4" id="KW-1133">Transmembrane helix</keyword>
<comment type="similarity">
    <text evidence="7">Belongs to the PpiD chaperone family.</text>
</comment>
<organism evidence="8 9">
    <name type="scientific">Malaciobacter pacificus</name>
    <dbReference type="NCBI Taxonomy" id="1080223"/>
    <lineage>
        <taxon>Bacteria</taxon>
        <taxon>Pseudomonadati</taxon>
        <taxon>Campylobacterota</taxon>
        <taxon>Epsilonproteobacteria</taxon>
        <taxon>Campylobacterales</taxon>
        <taxon>Arcobacteraceae</taxon>
        <taxon>Malaciobacter</taxon>
    </lineage>
</organism>
<dbReference type="InterPro" id="IPR000297">
    <property type="entry name" value="PPIase_PpiC"/>
</dbReference>
<keyword evidence="6" id="KW-0143">Chaperone</keyword>
<accession>A0A5C2H7S9</accession>
<dbReference type="PANTHER" id="PTHR47529:SF1">
    <property type="entry name" value="PERIPLASMIC CHAPERONE PPID"/>
    <property type="match status" value="1"/>
</dbReference>
<keyword evidence="3" id="KW-0812">Transmembrane</keyword>
<reference evidence="8" key="1">
    <citation type="submission" date="2019-09" db="EMBL/GenBank/DDBJ databases">
        <title>Complete genome sequencing of four Arcobacter species reveals a diverse suite of mobile elements.</title>
        <authorList>
            <person name="Miller W.G."/>
            <person name="Yee E."/>
            <person name="Bono J.L."/>
        </authorList>
    </citation>
    <scope>NUCLEOTIDE SEQUENCE [LARGE SCALE GENOMIC DNA]</scope>
    <source>
        <strain evidence="8">LMG 26638</strain>
    </source>
</reference>
<dbReference type="Gene3D" id="1.10.4030.10">
    <property type="entry name" value="Porin chaperone SurA, peptide-binding domain"/>
    <property type="match status" value="1"/>
</dbReference>
<dbReference type="AlphaFoldDB" id="A0A5C2H7S9"/>